<comment type="catalytic activity">
    <reaction evidence="8 9">
        <text>4 Fe(2+) + O2 + 4 H(+) = 4 Fe(3+) + 2 H2O</text>
        <dbReference type="Rhea" id="RHEA:11148"/>
        <dbReference type="ChEBI" id="CHEBI:15377"/>
        <dbReference type="ChEBI" id="CHEBI:15378"/>
        <dbReference type="ChEBI" id="CHEBI:15379"/>
        <dbReference type="ChEBI" id="CHEBI:29033"/>
        <dbReference type="ChEBI" id="CHEBI:29034"/>
        <dbReference type="EC" id="1.16.3.1"/>
    </reaction>
</comment>
<dbReference type="GO" id="GO:0008199">
    <property type="term" value="F:ferric iron binding"/>
    <property type="evidence" value="ECO:0007669"/>
    <property type="project" value="InterPro"/>
</dbReference>
<feature type="domain" description="Ferritin-like diiron" evidence="11">
    <location>
        <begin position="2"/>
        <end position="146"/>
    </location>
</feature>
<dbReference type="PIRSF" id="PIRSF002560">
    <property type="entry name" value="Bacterioferritin"/>
    <property type="match status" value="1"/>
</dbReference>
<dbReference type="PRINTS" id="PR00601">
    <property type="entry name" value="BACFERRITIN"/>
</dbReference>
<evidence type="ECO:0000313" key="12">
    <source>
        <dbReference type="EMBL" id="QGF22390.1"/>
    </source>
</evidence>
<comment type="function">
    <text evidence="9">Iron-storage protein, whose ferroxidase center binds Fe(2+), oxidizes it using dioxygen to Fe(3+), and participates in the subsequent Fe(3+) oxide mineral core formation within the central cavity of the BFR protein shell.</text>
</comment>
<dbReference type="GO" id="GO:0005829">
    <property type="term" value="C:cytosol"/>
    <property type="evidence" value="ECO:0007669"/>
    <property type="project" value="TreeGrafter"/>
</dbReference>
<keyword evidence="5 9" id="KW-0479">Metal-binding</keyword>
<dbReference type="InterPro" id="IPR009040">
    <property type="entry name" value="Ferritin-like_diiron"/>
</dbReference>
<dbReference type="InterPro" id="IPR009078">
    <property type="entry name" value="Ferritin-like_SF"/>
</dbReference>
<dbReference type="PANTHER" id="PTHR30295">
    <property type="entry name" value="BACTERIOFERRITIN"/>
    <property type="match status" value="1"/>
</dbReference>
<feature type="binding site" evidence="10">
    <location>
        <position position="52"/>
    </location>
    <ligand>
        <name>Fe cation</name>
        <dbReference type="ChEBI" id="CHEBI:24875"/>
        <label>2</label>
    </ligand>
</feature>
<comment type="subunit">
    <text evidence="2">Homooligomer of 24 subunits, arranged as 12 dimers, that are packed together to form an approximately spherical molecule with a central cavity, in which large amounts of iron can be deposited.</text>
</comment>
<dbReference type="GO" id="GO:0020037">
    <property type="term" value="F:heme binding"/>
    <property type="evidence" value="ECO:0007669"/>
    <property type="project" value="TreeGrafter"/>
</dbReference>
<evidence type="ECO:0000256" key="6">
    <source>
        <dbReference type="ARBA" id="ARBA00023004"/>
    </source>
</evidence>
<evidence type="ECO:0000256" key="5">
    <source>
        <dbReference type="ARBA" id="ARBA00022723"/>
    </source>
</evidence>
<evidence type="ECO:0000256" key="3">
    <source>
        <dbReference type="ARBA" id="ARBA00022434"/>
    </source>
</evidence>
<reference evidence="12 13" key="1">
    <citation type="submission" date="2019-10" db="EMBL/GenBank/DDBJ databases">
        <title>Genomic analysis of Raineyella sp. CBA3103.</title>
        <authorList>
            <person name="Roh S.W."/>
        </authorList>
    </citation>
    <scope>NUCLEOTIDE SEQUENCE [LARGE SCALE GENOMIC DNA]</scope>
    <source>
        <strain evidence="12 13">CBA3103</strain>
    </source>
</reference>
<keyword evidence="3 9" id="KW-0409">Iron storage</keyword>
<dbReference type="InterPro" id="IPR008331">
    <property type="entry name" value="Ferritin_DPS_dom"/>
</dbReference>
<dbReference type="NCBIfam" id="TIGR00754">
    <property type="entry name" value="bfr"/>
    <property type="match status" value="1"/>
</dbReference>
<protein>
    <recommendedName>
        <fullName evidence="9">Bacterioferritin</fullName>
        <ecNumber evidence="9">1.16.3.1</ecNumber>
    </recommendedName>
</protein>
<evidence type="ECO:0000313" key="13">
    <source>
        <dbReference type="Proteomes" id="UP000386847"/>
    </source>
</evidence>
<dbReference type="InterPro" id="IPR012347">
    <property type="entry name" value="Ferritin-like"/>
</dbReference>
<evidence type="ECO:0000256" key="1">
    <source>
        <dbReference type="ARBA" id="ARBA00001970"/>
    </source>
</evidence>
<evidence type="ECO:0000256" key="10">
    <source>
        <dbReference type="PIRSR" id="PIRSR002560-1"/>
    </source>
</evidence>
<dbReference type="Proteomes" id="UP000386847">
    <property type="component" value="Chromosome"/>
</dbReference>
<evidence type="ECO:0000256" key="9">
    <source>
        <dbReference type="PIRNR" id="PIRNR002560"/>
    </source>
</evidence>
<dbReference type="RefSeq" id="WP_153570900.1">
    <property type="nucleotide sequence ID" value="NZ_CP045725.1"/>
</dbReference>
<keyword evidence="6 9" id="KW-0408">Iron</keyword>
<evidence type="ECO:0000256" key="7">
    <source>
        <dbReference type="ARBA" id="ARBA00036243"/>
    </source>
</evidence>
<dbReference type="PANTHER" id="PTHR30295:SF0">
    <property type="entry name" value="BACTERIOFERRITIN"/>
    <property type="match status" value="1"/>
</dbReference>
<dbReference type="PROSITE" id="PS50905">
    <property type="entry name" value="FERRITIN_LIKE"/>
    <property type="match status" value="1"/>
</dbReference>
<dbReference type="GO" id="GO:0006826">
    <property type="term" value="P:iron ion transport"/>
    <property type="evidence" value="ECO:0007669"/>
    <property type="project" value="InterPro"/>
</dbReference>
<dbReference type="CDD" id="cd00907">
    <property type="entry name" value="Bacterioferritin"/>
    <property type="match status" value="1"/>
</dbReference>
<evidence type="ECO:0000256" key="2">
    <source>
        <dbReference type="ARBA" id="ARBA00011637"/>
    </source>
</evidence>
<feature type="binding site" evidence="10">
    <location>
        <position position="19"/>
    </location>
    <ligand>
        <name>Fe cation</name>
        <dbReference type="ChEBI" id="CHEBI:24875"/>
        <label>1</label>
    </ligand>
</feature>
<evidence type="ECO:0000256" key="8">
    <source>
        <dbReference type="ARBA" id="ARBA00047990"/>
    </source>
</evidence>
<feature type="binding site" evidence="10">
    <location>
        <position position="131"/>
    </location>
    <ligand>
        <name>Fe cation</name>
        <dbReference type="ChEBI" id="CHEBI:24875"/>
        <label>2</label>
    </ligand>
</feature>
<dbReference type="SUPFAM" id="SSF47240">
    <property type="entry name" value="Ferritin-like"/>
    <property type="match status" value="1"/>
</dbReference>
<organism evidence="12 13">
    <name type="scientific">Raineyella fluvialis</name>
    <dbReference type="NCBI Taxonomy" id="2662261"/>
    <lineage>
        <taxon>Bacteria</taxon>
        <taxon>Bacillati</taxon>
        <taxon>Actinomycetota</taxon>
        <taxon>Actinomycetes</taxon>
        <taxon>Propionibacteriales</taxon>
        <taxon>Propionibacteriaceae</taxon>
        <taxon>Raineyella</taxon>
    </lineage>
</organism>
<feature type="binding site" evidence="10">
    <location>
        <position position="95"/>
    </location>
    <ligand>
        <name>Fe cation</name>
        <dbReference type="ChEBI" id="CHEBI:24875"/>
        <label>2</label>
    </ligand>
</feature>
<evidence type="ECO:0000259" key="11">
    <source>
        <dbReference type="PROSITE" id="PS50905"/>
    </source>
</evidence>
<feature type="binding site" evidence="10">
    <location>
        <position position="128"/>
    </location>
    <ligand>
        <name>Fe cation</name>
        <dbReference type="ChEBI" id="CHEBI:24875"/>
        <label>2</label>
    </ligand>
</feature>
<comment type="similarity">
    <text evidence="9">Belongs to the bacterioferritin family.</text>
</comment>
<sequence length="162" mass="18026">MKPVSPRVIELLNTSLTLELTVVNTYFLNARMLDNWGLPRLGHVFYDLSIAEMKDADELIQRILMYDGHPNVQKMNAIQIGETPEEILQLAFEGEKEAIALFNNGAEGCHALGDHASAAFFEAMARDEEAHADWFESQLDSIARLGAQNYLAQHLDPTSAPA</sequence>
<dbReference type="GO" id="GO:0006879">
    <property type="term" value="P:intracellular iron ion homeostasis"/>
    <property type="evidence" value="ECO:0007669"/>
    <property type="project" value="UniProtKB-KW"/>
</dbReference>
<dbReference type="EC" id="1.16.3.1" evidence="9"/>
<name>A0A5Q2F605_9ACTN</name>
<keyword evidence="4" id="KW-0349">Heme</keyword>
<feature type="binding site" evidence="10">
    <location>
        <position position="128"/>
    </location>
    <ligand>
        <name>Fe cation</name>
        <dbReference type="ChEBI" id="CHEBI:24875"/>
        <label>1</label>
    </ligand>
</feature>
<dbReference type="KEGG" id="rain:Rai3103_00350"/>
<dbReference type="EMBL" id="CP045725">
    <property type="protein sequence ID" value="QGF22390.1"/>
    <property type="molecule type" value="Genomic_DNA"/>
</dbReference>
<dbReference type="Pfam" id="PF00210">
    <property type="entry name" value="Ferritin"/>
    <property type="match status" value="1"/>
</dbReference>
<gene>
    <name evidence="12" type="primary">bfr</name>
    <name evidence="12" type="ORF">Rai3103_00350</name>
</gene>
<dbReference type="InterPro" id="IPR002024">
    <property type="entry name" value="Bacterioferritin"/>
</dbReference>
<proteinExistence type="inferred from homology"/>
<accession>A0A5Q2F605</accession>
<comment type="cofactor">
    <cofactor evidence="1">
        <name>heme b</name>
        <dbReference type="ChEBI" id="CHEBI:60344"/>
    </cofactor>
</comment>
<keyword evidence="13" id="KW-1185">Reference proteome</keyword>
<dbReference type="AlphaFoldDB" id="A0A5Q2F605"/>
<evidence type="ECO:0000256" key="4">
    <source>
        <dbReference type="ARBA" id="ARBA00022617"/>
    </source>
</evidence>
<dbReference type="GO" id="GO:0004322">
    <property type="term" value="F:ferroxidase activity"/>
    <property type="evidence" value="ECO:0007669"/>
    <property type="project" value="UniProtKB-EC"/>
</dbReference>
<dbReference type="Gene3D" id="1.20.1260.10">
    <property type="match status" value="1"/>
</dbReference>
<feature type="binding site" evidence="10">
    <location>
        <position position="52"/>
    </location>
    <ligand>
        <name>Fe cation</name>
        <dbReference type="ChEBI" id="CHEBI:24875"/>
        <label>1</label>
    </ligand>
</feature>
<feature type="binding site" description="axial binding residue" evidence="10">
    <location>
        <position position="53"/>
    </location>
    <ligand>
        <name>heme b</name>
        <dbReference type="ChEBI" id="CHEBI:60344"/>
        <note>ligand shared between dimeric partners</note>
    </ligand>
    <ligandPart>
        <name>Fe</name>
        <dbReference type="ChEBI" id="CHEBI:18248"/>
    </ligandPart>
</feature>
<comment type="catalytic activity">
    <reaction evidence="7">
        <text>Fe(2+)(in) = Fe(2+)(out)</text>
        <dbReference type="Rhea" id="RHEA:28486"/>
        <dbReference type="ChEBI" id="CHEBI:29033"/>
    </reaction>
</comment>